<keyword evidence="4 9" id="KW-0679">Respiratory chain</keyword>
<evidence type="ECO:0000256" key="1">
    <source>
        <dbReference type="ARBA" id="ARBA00004443"/>
    </source>
</evidence>
<evidence type="ECO:0000256" key="6">
    <source>
        <dbReference type="ARBA" id="ARBA00022982"/>
    </source>
</evidence>
<evidence type="ECO:0000313" key="11">
    <source>
        <dbReference type="EMBL" id="OUS48891.1"/>
    </source>
</evidence>
<keyword evidence="6 9" id="KW-0249">Electron transport</keyword>
<evidence type="ECO:0000313" key="10">
    <source>
        <dbReference type="EMBL" id="CAL55404.1"/>
    </source>
</evidence>
<keyword evidence="13" id="KW-1185">Reference proteome</keyword>
<proteinExistence type="inferred from homology"/>
<evidence type="ECO:0000313" key="13">
    <source>
        <dbReference type="Proteomes" id="UP000009170"/>
    </source>
</evidence>
<dbReference type="Gene3D" id="1.10.1090.10">
    <property type="entry name" value="Cytochrome b-c1 complex subunit 7"/>
    <property type="match status" value="1"/>
</dbReference>
<evidence type="ECO:0000256" key="2">
    <source>
        <dbReference type="ARBA" id="ARBA00008554"/>
    </source>
</evidence>
<dbReference type="Proteomes" id="UP000195557">
    <property type="component" value="Unassembled WGS sequence"/>
</dbReference>
<keyword evidence="8 9" id="KW-0472">Membrane</keyword>
<evidence type="ECO:0000313" key="12">
    <source>
        <dbReference type="EMBL" id="OUS49048.1"/>
    </source>
</evidence>
<accession>Q011M6</accession>
<dbReference type="GO" id="GO:0045275">
    <property type="term" value="C:respiratory chain complex III"/>
    <property type="evidence" value="ECO:0007669"/>
    <property type="project" value="InterPro"/>
</dbReference>
<dbReference type="AlphaFoldDB" id="A0A454Y7G2"/>
<evidence type="ECO:0000256" key="4">
    <source>
        <dbReference type="ARBA" id="ARBA00022660"/>
    </source>
</evidence>
<keyword evidence="5 9" id="KW-0999">Mitochondrion inner membrane</keyword>
<gene>
    <name evidence="12" type="ORF">BE221DRAFT_143950</name>
    <name evidence="11" type="ORF">BE221DRAFT_17136</name>
    <name evidence="10" type="ORF">OT_ostta09g02410</name>
</gene>
<dbReference type="PIRSF" id="PIRSF000022">
    <property type="entry name" value="Bc1_14K"/>
    <property type="match status" value="1"/>
</dbReference>
<dbReference type="OrthoDB" id="425749at2759"/>
<reference evidence="10 13" key="1">
    <citation type="journal article" date="2006" name="Proc. Natl. Acad. Sci. U.S.A.">
        <title>Genome analysis of the smallest free-living eukaryote Ostreococcus tauri unveils many unique features.</title>
        <authorList>
            <person name="Derelle E."/>
            <person name="Ferraz C."/>
            <person name="Rombauts S."/>
            <person name="Rouze P."/>
            <person name="Worden A.Z."/>
            <person name="Robbens S."/>
            <person name="Partensky F."/>
            <person name="Degroeve S."/>
            <person name="Echeynie S."/>
            <person name="Cooke R."/>
            <person name="Saeys Y."/>
            <person name="Wuyts J."/>
            <person name="Jabbari K."/>
            <person name="Bowler C."/>
            <person name="Panaud O."/>
            <person name="Piegu B."/>
            <person name="Ball S.G."/>
            <person name="Ral J.-P."/>
            <person name="Bouget F.-Y."/>
            <person name="Piganeau G."/>
            <person name="De Baets B."/>
            <person name="Picard A."/>
            <person name="Delseny M."/>
            <person name="Demaille J."/>
            <person name="Van de Peer Y."/>
            <person name="Moreau H."/>
        </authorList>
    </citation>
    <scope>NUCLEOTIDE SEQUENCE [LARGE SCALE GENOMIC DNA]</scope>
    <source>
        <strain evidence="10 13">OTTH0595</strain>
    </source>
</reference>
<evidence type="ECO:0000256" key="8">
    <source>
        <dbReference type="ARBA" id="ARBA00023136"/>
    </source>
</evidence>
<dbReference type="OMA" id="QTALHWV"/>
<dbReference type="eggNOG" id="KOG3440">
    <property type="taxonomic scope" value="Eukaryota"/>
</dbReference>
<dbReference type="InterPro" id="IPR003197">
    <property type="entry name" value="QCR7"/>
</dbReference>
<sequence length="122" mass="14063">MSRALARMFEPWLDALSKSYKAQVGNELRKVGLRYDDLLDEGQDLDVGEALKRLTPEARDMRAQRLKRAIDLSMKHAYLSKEEQALQTPFDFYLTPIVAQVKRERAERAALGQGQPYNRQIP</sequence>
<dbReference type="InterPro" id="IPR036544">
    <property type="entry name" value="QCR7_sf"/>
</dbReference>
<comment type="function">
    <text evidence="9">Component of the ubiquinol-cytochrome c oxidoreductase, a multisubunit transmembrane complex that is part of the mitochondrial electron transport chain which drives oxidative phosphorylation.</text>
</comment>
<evidence type="ECO:0000256" key="3">
    <source>
        <dbReference type="ARBA" id="ARBA00022448"/>
    </source>
</evidence>
<evidence type="ECO:0000256" key="5">
    <source>
        <dbReference type="ARBA" id="ARBA00022792"/>
    </source>
</evidence>
<dbReference type="RefSeq" id="XP_003081235.1">
    <property type="nucleotide sequence ID" value="XM_003081187.1"/>
</dbReference>
<dbReference type="Pfam" id="PF02271">
    <property type="entry name" value="UCR_14kD"/>
    <property type="match status" value="1"/>
</dbReference>
<dbReference type="KEGG" id="ota:OT_ostta09g02410"/>
<protein>
    <recommendedName>
        <fullName evidence="9">Cytochrome b-c1 complex subunit 7</fullName>
    </recommendedName>
</protein>
<dbReference type="FunFam" id="1.10.1090.10:FF:000002">
    <property type="entry name" value="Cytochrome b-c1 complex subunit 7"/>
    <property type="match status" value="1"/>
</dbReference>
<dbReference type="Proteomes" id="UP000009170">
    <property type="component" value="Unassembled WGS sequence"/>
</dbReference>
<keyword evidence="7 9" id="KW-0496">Mitochondrion</keyword>
<organism evidence="12">
    <name type="scientific">Ostreococcus tauri</name>
    <name type="common">Marine green alga</name>
    <dbReference type="NCBI Taxonomy" id="70448"/>
    <lineage>
        <taxon>Eukaryota</taxon>
        <taxon>Viridiplantae</taxon>
        <taxon>Chlorophyta</taxon>
        <taxon>Mamiellophyceae</taxon>
        <taxon>Mamiellales</taxon>
        <taxon>Bathycoccaceae</taxon>
        <taxon>Ostreococcus</taxon>
    </lineage>
</organism>
<evidence type="ECO:0000256" key="9">
    <source>
        <dbReference type="PIRNR" id="PIRNR000022"/>
    </source>
</evidence>
<accession>A0A454Y7G2</accession>
<dbReference type="PANTHER" id="PTHR12022">
    <property type="entry name" value="UBIQUINOL-CYTOCHROME C REDUCTASE COMPLEX 14 KD PROTEIN"/>
    <property type="match status" value="1"/>
</dbReference>
<keyword evidence="3 9" id="KW-0813">Transport</keyword>
<evidence type="ECO:0000256" key="7">
    <source>
        <dbReference type="ARBA" id="ARBA00023128"/>
    </source>
</evidence>
<dbReference type="SUPFAM" id="SSF81524">
    <property type="entry name" value="14 kDa protein of cytochrome bc1 complex (Ubiquinol-cytochrome c reductase)"/>
    <property type="match status" value="1"/>
</dbReference>
<dbReference type="GeneID" id="9831660"/>
<reference evidence="10" key="2">
    <citation type="journal article" date="2014" name="BMC Genomics">
        <title>An improved genome of the model marine alga Ostreococcus tauri unfolds by assessing Illumina de novo assemblies.</title>
        <authorList>
            <person name="Blanc-Mathieu R."/>
            <person name="Verhelst B."/>
            <person name="Derelle E."/>
            <person name="Rombauts S."/>
            <person name="Bouget F.Y."/>
            <person name="Carre I."/>
            <person name="Chateau A."/>
            <person name="Eyre-Walker A."/>
            <person name="Grimsley N."/>
            <person name="Moreau H."/>
            <person name="Piegu B."/>
            <person name="Rivals E."/>
            <person name="Schackwitz W."/>
            <person name="Van de Peer Y."/>
            <person name="Piganeau G."/>
        </authorList>
    </citation>
    <scope>NUCLEOTIDE SEQUENCE</scope>
    <source>
        <strain evidence="10">RCC4221</strain>
    </source>
</reference>
<dbReference type="GO" id="GO:0005743">
    <property type="term" value="C:mitochondrial inner membrane"/>
    <property type="evidence" value="ECO:0007669"/>
    <property type="project" value="UniProtKB-SubCell"/>
</dbReference>
<dbReference type="PANTHER" id="PTHR12022:SF0">
    <property type="entry name" value="CYTOCHROME B-C1 COMPLEX SUBUNIT 7"/>
    <property type="match status" value="1"/>
</dbReference>
<dbReference type="EMBL" id="KZ155772">
    <property type="protein sequence ID" value="OUS48891.1"/>
    <property type="molecule type" value="Genomic_DNA"/>
</dbReference>
<dbReference type="EMBL" id="CAID01000009">
    <property type="protein sequence ID" value="CAL55404.1"/>
    <property type="molecule type" value="Genomic_DNA"/>
</dbReference>
<dbReference type="GO" id="GO:0006122">
    <property type="term" value="P:mitochondrial electron transport, ubiquinol to cytochrome c"/>
    <property type="evidence" value="ECO:0007669"/>
    <property type="project" value="InterPro"/>
</dbReference>
<dbReference type="EMBL" id="KZ155772">
    <property type="protein sequence ID" value="OUS49048.1"/>
    <property type="molecule type" value="Genomic_DNA"/>
</dbReference>
<reference evidence="12" key="3">
    <citation type="submission" date="2017-04" db="EMBL/GenBank/DDBJ databases">
        <title>Population genomics of picophytoplankton unveils novel chromosome hypervariability.</title>
        <authorList>
            <consortium name="DOE Joint Genome Institute"/>
            <person name="Blanc-Mathieu R."/>
            <person name="Krasovec M."/>
            <person name="Hebrard M."/>
            <person name="Yau S."/>
            <person name="Desgranges E."/>
            <person name="Martin J."/>
            <person name="Schackwitz W."/>
            <person name="Kuo A."/>
            <person name="Salin G."/>
            <person name="Donnadieu C."/>
            <person name="Desdevises Y."/>
            <person name="Sanchez-Ferandin S."/>
            <person name="Moreau H."/>
            <person name="Rivals E."/>
            <person name="Grigoriev I.V."/>
            <person name="Grimsley N."/>
            <person name="Eyre-Walker A."/>
            <person name="Piganeau G."/>
        </authorList>
    </citation>
    <scope>NUCLEOTIDE SEQUENCE [LARGE SCALE GENOMIC DNA]</scope>
    <source>
        <strain evidence="12">RCC 1115</strain>
    </source>
</reference>
<comment type="subcellular location">
    <subcellularLocation>
        <location evidence="1">Mitochondrion inner membrane</location>
        <topology evidence="1">Peripheral membrane protein</topology>
        <orientation evidence="1">Matrix side</orientation>
    </subcellularLocation>
</comment>
<name>A0A454Y7G2_OSTTA</name>
<accession>A0A1Y5IHJ8</accession>
<dbReference type="STRING" id="70448.A0A1Y5IHJ8"/>
<comment type="similarity">
    <text evidence="2 9">Belongs to the UQCRB/QCR7 family.</text>
</comment>